<organism evidence="1 2">
    <name type="scientific">Candidatus Dehalogenimonas loeffleri</name>
    <dbReference type="NCBI Taxonomy" id="3127115"/>
    <lineage>
        <taxon>Bacteria</taxon>
        <taxon>Bacillati</taxon>
        <taxon>Chloroflexota</taxon>
        <taxon>Dehalococcoidia</taxon>
        <taxon>Dehalococcoidales</taxon>
        <taxon>Dehalococcoidaceae</taxon>
        <taxon>Dehalogenimonas</taxon>
    </lineage>
</organism>
<name>A0ABZ2J2W1_9CHLR</name>
<gene>
    <name evidence="1" type="ORF">V8247_05080</name>
</gene>
<dbReference type="RefSeq" id="WP_338736756.1">
    <property type="nucleotide sequence ID" value="NZ_CP146612.1"/>
</dbReference>
<dbReference type="EMBL" id="CP146612">
    <property type="protein sequence ID" value="WWX24643.1"/>
    <property type="molecule type" value="Genomic_DNA"/>
</dbReference>
<keyword evidence="2" id="KW-1185">Reference proteome</keyword>
<protein>
    <submittedName>
        <fullName evidence="1">Uncharacterized protein</fullName>
    </submittedName>
</protein>
<sequence>MTDDNIGSEEYINVRLQQYDPPKSIPYTRLLDSVVRGFAEIRKPEDIIRVLGADYLTDITHTPELEGGAGIRLYDGGDERVYQFKETDDRGGTLDVVFNHGRLESFSARLYFSGMWGKLRATAYSSLRFARLIHGYVGRSNVRYDDTTHYFYCYRDGLIISYTHQLELGLPSLSTYIVSRQDCGHCAVGEERRQLAVCSCC</sequence>
<reference evidence="1 2" key="1">
    <citation type="submission" date="2024-03" db="EMBL/GenBank/DDBJ databases">
        <title>A Dehalogenimonas Isolated from Estuarine Sediments Dihaloeliminates Chlorinated Alkanes.</title>
        <authorList>
            <person name="Yang Y."/>
            <person name="Wang H."/>
        </authorList>
    </citation>
    <scope>NUCLEOTIDE SEQUENCE [LARGE SCALE GENOMIC DNA]</scope>
    <source>
        <strain evidence="1 2">W</strain>
    </source>
</reference>
<proteinExistence type="predicted"/>
<evidence type="ECO:0000313" key="2">
    <source>
        <dbReference type="Proteomes" id="UP001375370"/>
    </source>
</evidence>
<accession>A0ABZ2J2W1</accession>
<evidence type="ECO:0000313" key="1">
    <source>
        <dbReference type="EMBL" id="WWX24643.1"/>
    </source>
</evidence>
<dbReference type="Proteomes" id="UP001375370">
    <property type="component" value="Chromosome"/>
</dbReference>